<dbReference type="InterPro" id="IPR038763">
    <property type="entry name" value="DHH_sf"/>
</dbReference>
<dbReference type="PANTHER" id="PTHR46922">
    <property type="entry name" value="DHHA1 DOMAIN PROTEIN"/>
    <property type="match status" value="1"/>
</dbReference>
<dbReference type="Proteomes" id="UP000028924">
    <property type="component" value="Unassembled WGS sequence"/>
</dbReference>
<gene>
    <name evidence="2" type="ORF">F751_4649</name>
</gene>
<dbReference type="KEGG" id="apro:F751_4649"/>
<dbReference type="PANTHER" id="PTHR46922:SF4">
    <property type="entry name" value="DHHA1 DOMAIN PROTEIN"/>
    <property type="match status" value="1"/>
</dbReference>
<dbReference type="RefSeq" id="XP_011399052.1">
    <property type="nucleotide sequence ID" value="XM_011400750.1"/>
</dbReference>
<dbReference type="EMBL" id="KL662127">
    <property type="protein sequence ID" value="KFM26156.1"/>
    <property type="molecule type" value="Genomic_DNA"/>
</dbReference>
<dbReference type="OrthoDB" id="443832at2759"/>
<evidence type="ECO:0000259" key="1">
    <source>
        <dbReference type="Pfam" id="PF02272"/>
    </source>
</evidence>
<sequence length="337" mass="35379">MAARILGRDLPASRIHCLYHYPCHDGVFAALALQQYYSKCNVPVVWVPHTTFKPLAPSSLGIKSDDLVYLLDFSGPPGFVDALAAQHPKRVIVLDHHKTAAADLARPEIRGLEGVEILFDMHRSGAMISHDYFQPLDLPPRVTAVYEYVQDADLWTWKLPGSRAFHAGLAAAGMEYDPNLNRSLWSDLLAIDPEEVRRAGEARLAAQEGRVQAALAGAIPVRLGPADGPLGAAQGLATVLDDGDGEGRSVRSVLGNALAAAAGGRAAPFLPVGVVAYREEGMAGHSLKLSLRSRGGVDVSGLAAALGGGGHAAAASAVVPAADFQAQWVGLAQGPST</sequence>
<dbReference type="eggNOG" id="ENOG502QPRE">
    <property type="taxonomic scope" value="Eukaryota"/>
</dbReference>
<proteinExistence type="predicted"/>
<dbReference type="AlphaFoldDB" id="A0A087SKA2"/>
<dbReference type="Gene3D" id="3.10.310.30">
    <property type="match status" value="1"/>
</dbReference>
<keyword evidence="3" id="KW-1185">Reference proteome</keyword>
<name>A0A087SKA2_AUXPR</name>
<dbReference type="Pfam" id="PF02272">
    <property type="entry name" value="DHHA1"/>
    <property type="match status" value="1"/>
</dbReference>
<feature type="domain" description="DHHA1" evidence="1">
    <location>
        <begin position="272"/>
        <end position="323"/>
    </location>
</feature>
<dbReference type="InterPro" id="IPR003156">
    <property type="entry name" value="DHHA1_dom"/>
</dbReference>
<accession>A0A087SKA2</accession>
<dbReference type="SUPFAM" id="SSF64182">
    <property type="entry name" value="DHH phosphoesterases"/>
    <property type="match status" value="1"/>
</dbReference>
<evidence type="ECO:0000313" key="2">
    <source>
        <dbReference type="EMBL" id="KFM26156.1"/>
    </source>
</evidence>
<dbReference type="GeneID" id="23616040"/>
<evidence type="ECO:0000313" key="3">
    <source>
        <dbReference type="Proteomes" id="UP000028924"/>
    </source>
</evidence>
<organism evidence="2 3">
    <name type="scientific">Auxenochlorella protothecoides</name>
    <name type="common">Green microalga</name>
    <name type="synonym">Chlorella protothecoides</name>
    <dbReference type="NCBI Taxonomy" id="3075"/>
    <lineage>
        <taxon>Eukaryota</taxon>
        <taxon>Viridiplantae</taxon>
        <taxon>Chlorophyta</taxon>
        <taxon>core chlorophytes</taxon>
        <taxon>Trebouxiophyceae</taxon>
        <taxon>Chlorellales</taxon>
        <taxon>Chlorellaceae</taxon>
        <taxon>Auxenochlorella</taxon>
    </lineage>
</organism>
<dbReference type="GO" id="GO:0003676">
    <property type="term" value="F:nucleic acid binding"/>
    <property type="evidence" value="ECO:0007669"/>
    <property type="project" value="InterPro"/>
</dbReference>
<reference evidence="2 3" key="1">
    <citation type="journal article" date="2014" name="BMC Genomics">
        <title>Oil accumulation mechanisms of the oleaginous microalga Chlorella protothecoides revealed through its genome, transcriptomes, and proteomes.</title>
        <authorList>
            <person name="Gao C."/>
            <person name="Wang Y."/>
            <person name="Shen Y."/>
            <person name="Yan D."/>
            <person name="He X."/>
            <person name="Dai J."/>
            <person name="Wu Q."/>
        </authorList>
    </citation>
    <scope>NUCLEOTIDE SEQUENCE [LARGE SCALE GENOMIC DNA]</scope>
    <source>
        <strain evidence="2 3">0710</strain>
    </source>
</reference>
<protein>
    <recommendedName>
        <fullName evidence="1">DHHA1 domain-containing protein</fullName>
    </recommendedName>
</protein>